<reference evidence="4" key="2">
    <citation type="submission" date="2025-08" db="UniProtKB">
        <authorList>
            <consortium name="RefSeq"/>
        </authorList>
    </citation>
    <scope>IDENTIFICATION</scope>
    <source>
        <tissue evidence="4">Young leaves</tissue>
    </source>
</reference>
<proteinExistence type="inferred from homology"/>
<evidence type="ECO:0000259" key="2">
    <source>
        <dbReference type="PROSITE" id="PS50891"/>
    </source>
</evidence>
<dbReference type="Pfam" id="PF03195">
    <property type="entry name" value="LOB"/>
    <property type="match status" value="1"/>
</dbReference>
<reference evidence="3" key="1">
    <citation type="journal article" date="2019" name="Nat. Commun.">
        <title>Genome-wide association mapping of date palm fruit traits.</title>
        <authorList>
            <person name="Hazzouri K.M."/>
            <person name="Gros-Balthazard M."/>
            <person name="Flowers J.M."/>
            <person name="Copetti D."/>
            <person name="Lemansour A."/>
            <person name="Lebrun M."/>
            <person name="Masmoudi K."/>
            <person name="Ferrand S."/>
            <person name="Dhar M.I."/>
            <person name="Fresquez Z.A."/>
            <person name="Rosas U."/>
            <person name="Zhang J."/>
            <person name="Talag J."/>
            <person name="Lee S."/>
            <person name="Kudrna D."/>
            <person name="Powell R.F."/>
            <person name="Leitch I.J."/>
            <person name="Krueger R.R."/>
            <person name="Wing R.A."/>
            <person name="Amiri K.M.A."/>
            <person name="Purugganan M.D."/>
        </authorList>
    </citation>
    <scope>NUCLEOTIDE SEQUENCE [LARGE SCALE GENOMIC DNA]</scope>
    <source>
        <strain evidence="3">cv. Khalas</strain>
    </source>
</reference>
<name>A0A8B7BN04_PHODC</name>
<evidence type="ECO:0000313" key="3">
    <source>
        <dbReference type="Proteomes" id="UP000228380"/>
    </source>
</evidence>
<dbReference type="OrthoDB" id="1137559at2759"/>
<dbReference type="InterPro" id="IPR004883">
    <property type="entry name" value="LOB"/>
</dbReference>
<dbReference type="Proteomes" id="UP000228380">
    <property type="component" value="Chromosome 9"/>
</dbReference>
<comment type="similarity">
    <text evidence="1">Belongs to the LOB domain-containing protein family.</text>
</comment>
<gene>
    <name evidence="4" type="primary">LOC103701525</name>
</gene>
<dbReference type="RefSeq" id="XP_008781832.1">
    <property type="nucleotide sequence ID" value="XM_008783610.2"/>
</dbReference>
<dbReference type="PANTHER" id="PTHR31301">
    <property type="entry name" value="LOB DOMAIN-CONTAINING PROTEIN 4-RELATED"/>
    <property type="match status" value="1"/>
</dbReference>
<dbReference type="AlphaFoldDB" id="A0A8B7BN04"/>
<organism evidence="3 4">
    <name type="scientific">Phoenix dactylifera</name>
    <name type="common">Date palm</name>
    <dbReference type="NCBI Taxonomy" id="42345"/>
    <lineage>
        <taxon>Eukaryota</taxon>
        <taxon>Viridiplantae</taxon>
        <taxon>Streptophyta</taxon>
        <taxon>Embryophyta</taxon>
        <taxon>Tracheophyta</taxon>
        <taxon>Spermatophyta</taxon>
        <taxon>Magnoliopsida</taxon>
        <taxon>Liliopsida</taxon>
        <taxon>Arecaceae</taxon>
        <taxon>Coryphoideae</taxon>
        <taxon>Phoeniceae</taxon>
        <taxon>Phoenix</taxon>
    </lineage>
</organism>
<evidence type="ECO:0000313" key="4">
    <source>
        <dbReference type="RefSeq" id="XP_008781832.1"/>
    </source>
</evidence>
<dbReference type="PROSITE" id="PS50891">
    <property type="entry name" value="LOB"/>
    <property type="match status" value="1"/>
</dbReference>
<protein>
    <submittedName>
        <fullName evidence="4">LOB domain-containing protein 25-like</fullName>
    </submittedName>
</protein>
<dbReference type="KEGG" id="pda:103701525"/>
<dbReference type="PANTHER" id="PTHR31301:SF77">
    <property type="entry name" value="LOB DOMAIN-CONTAINING PROTEIN 1-LIKE"/>
    <property type="match status" value="1"/>
</dbReference>
<evidence type="ECO:0000256" key="1">
    <source>
        <dbReference type="ARBA" id="ARBA00005474"/>
    </source>
</evidence>
<feature type="domain" description="LOB" evidence="2">
    <location>
        <begin position="11"/>
        <end position="112"/>
    </location>
</feature>
<sequence length="171" mass="19339">MDSRLRARPDLPCAACRTLHRKCSHDCMLAPYFPADEPEKFASVHKVFGASNVIKLLLMVEEGRREDAVKSMVYEAYARLRDPVYGCTTAISYLQKCVEDLRGQLRTTREKVLESQEQRDRLLRVLMDDPYLKPTHLPAGGMVCGSGGSFMLDNMIHDGHCGTFAESWPMI</sequence>
<accession>A0A8B7BN04</accession>
<dbReference type="GeneID" id="103701525"/>
<keyword evidence="3" id="KW-1185">Reference proteome</keyword>